<evidence type="ECO:0000259" key="1">
    <source>
        <dbReference type="SMART" id="SM00966"/>
    </source>
</evidence>
<dbReference type="Proteomes" id="UP000019241">
    <property type="component" value="Unassembled WGS sequence"/>
</dbReference>
<dbReference type="RefSeq" id="WP_036065358.1">
    <property type="nucleotide sequence ID" value="NZ_AODM01000082.1"/>
</dbReference>
<name>W7DAY9_9LIST</name>
<dbReference type="InterPro" id="IPR037914">
    <property type="entry name" value="SpoVT-AbrB_sf"/>
</dbReference>
<dbReference type="EMBL" id="AODM01000082">
    <property type="protein sequence ID" value="EUJ44701.1"/>
    <property type="molecule type" value="Genomic_DNA"/>
</dbReference>
<dbReference type="SUPFAM" id="SSF89447">
    <property type="entry name" value="AbrB/MazE/MraZ-like"/>
    <property type="match status" value="1"/>
</dbReference>
<evidence type="ECO:0000313" key="3">
    <source>
        <dbReference type="Proteomes" id="UP000019241"/>
    </source>
</evidence>
<dbReference type="SMART" id="SM00966">
    <property type="entry name" value="SpoVT_AbrB"/>
    <property type="match status" value="1"/>
</dbReference>
<proteinExistence type="predicted"/>
<feature type="domain" description="SpoVT-AbrB" evidence="1">
    <location>
        <begin position="6"/>
        <end position="47"/>
    </location>
</feature>
<dbReference type="InterPro" id="IPR007159">
    <property type="entry name" value="SpoVT-AbrB_dom"/>
</dbReference>
<evidence type="ECO:0000313" key="2">
    <source>
        <dbReference type="EMBL" id="EUJ44701.1"/>
    </source>
</evidence>
<comment type="caution">
    <text evidence="2">The sequence shown here is derived from an EMBL/GenBank/DDBJ whole genome shotgun (WGS) entry which is preliminary data.</text>
</comment>
<gene>
    <name evidence="2" type="ORF">MCOL2_19786</name>
</gene>
<organism evidence="2 3">
    <name type="scientific">Listeria fleischmannii FSL S10-1203</name>
    <dbReference type="NCBI Taxonomy" id="1265822"/>
    <lineage>
        <taxon>Bacteria</taxon>
        <taxon>Bacillati</taxon>
        <taxon>Bacillota</taxon>
        <taxon>Bacilli</taxon>
        <taxon>Bacillales</taxon>
        <taxon>Listeriaceae</taxon>
        <taxon>Listeria</taxon>
    </lineage>
</organism>
<accession>W7DAY9</accession>
<dbReference type="GO" id="GO:0003677">
    <property type="term" value="F:DNA binding"/>
    <property type="evidence" value="ECO:0007669"/>
    <property type="project" value="InterPro"/>
</dbReference>
<dbReference type="PATRIC" id="fig|1265822.4.peg.4041"/>
<reference evidence="2 3" key="1">
    <citation type="submission" date="2012-12" db="EMBL/GenBank/DDBJ databases">
        <title>Novel taxa of Listeriaceae from agricultural environments in the United States.</title>
        <authorList>
            <person name="den Bakker H.C."/>
            <person name="Allred A."/>
            <person name="Warchocki S."/>
            <person name="Wright E.M."/>
            <person name="Burrell A."/>
            <person name="Nightingale K.K."/>
            <person name="Kephart D."/>
            <person name="Wiedmann M."/>
        </authorList>
    </citation>
    <scope>NUCLEOTIDE SEQUENCE [LARGE SCALE GENOMIC DNA]</scope>
    <source>
        <strain evidence="2 3">FSL S10-1203</strain>
    </source>
</reference>
<protein>
    <recommendedName>
        <fullName evidence="1">SpoVT-AbrB domain-containing protein</fullName>
    </recommendedName>
</protein>
<dbReference type="AlphaFoldDB" id="W7DAY9"/>
<dbReference type="Gene3D" id="2.10.260.10">
    <property type="match status" value="1"/>
</dbReference>
<sequence length="71" mass="8228">MKTKVRSIGNSLGVILPKEIKLKKGEEYNVYQVDDTLILKPVHPNVFEDSAQWDGFYSTLTEEEKEWEKGQ</sequence>